<dbReference type="SMART" id="SM01012">
    <property type="entry name" value="ANTAR"/>
    <property type="match status" value="1"/>
</dbReference>
<dbReference type="STRING" id="67331.SAMN04490357_2859"/>
<reference evidence="3 4" key="1">
    <citation type="submission" date="2016-10" db="EMBL/GenBank/DDBJ databases">
        <authorList>
            <person name="de Groot N.N."/>
        </authorList>
    </citation>
    <scope>NUCLEOTIDE SEQUENCE [LARGE SCALE GENOMIC DNA]</scope>
    <source>
        <strain evidence="3 4">DSM 40306</strain>
    </source>
</reference>
<dbReference type="InterPro" id="IPR011006">
    <property type="entry name" value="CheY-like_superfamily"/>
</dbReference>
<proteinExistence type="predicted"/>
<dbReference type="RefSeq" id="WP_074992224.1">
    <property type="nucleotide sequence ID" value="NZ_FNTD01000004.1"/>
</dbReference>
<evidence type="ECO:0000259" key="1">
    <source>
        <dbReference type="PROSITE" id="PS50801"/>
    </source>
</evidence>
<feature type="domain" description="STAS" evidence="1">
    <location>
        <begin position="28"/>
        <end position="129"/>
    </location>
</feature>
<evidence type="ECO:0000313" key="4">
    <source>
        <dbReference type="Proteomes" id="UP000182375"/>
    </source>
</evidence>
<dbReference type="PROSITE" id="PS50801">
    <property type="entry name" value="STAS"/>
    <property type="match status" value="1"/>
</dbReference>
<dbReference type="InterPro" id="IPR036388">
    <property type="entry name" value="WH-like_DNA-bd_sf"/>
</dbReference>
<organism evidence="3 4">
    <name type="scientific">Streptomyces misionensis</name>
    <dbReference type="NCBI Taxonomy" id="67331"/>
    <lineage>
        <taxon>Bacteria</taxon>
        <taxon>Bacillati</taxon>
        <taxon>Actinomycetota</taxon>
        <taxon>Actinomycetes</taxon>
        <taxon>Kitasatosporales</taxon>
        <taxon>Streptomycetaceae</taxon>
        <taxon>Streptomyces</taxon>
    </lineage>
</organism>
<dbReference type="Proteomes" id="UP000182375">
    <property type="component" value="Unassembled WGS sequence"/>
</dbReference>
<dbReference type="InterPro" id="IPR005561">
    <property type="entry name" value="ANTAR"/>
</dbReference>
<dbReference type="InterPro" id="IPR002645">
    <property type="entry name" value="STAS_dom"/>
</dbReference>
<evidence type="ECO:0000259" key="2">
    <source>
        <dbReference type="PROSITE" id="PS50921"/>
    </source>
</evidence>
<dbReference type="EMBL" id="FNTD01000004">
    <property type="protein sequence ID" value="SEC77097.1"/>
    <property type="molecule type" value="Genomic_DNA"/>
</dbReference>
<dbReference type="GeneID" id="95512013"/>
<dbReference type="AlphaFoldDB" id="A0A1H4V7Z0"/>
<dbReference type="GO" id="GO:0003723">
    <property type="term" value="F:RNA binding"/>
    <property type="evidence" value="ECO:0007669"/>
    <property type="project" value="InterPro"/>
</dbReference>
<dbReference type="InterPro" id="IPR036513">
    <property type="entry name" value="STAS_dom_sf"/>
</dbReference>
<dbReference type="SUPFAM" id="SSF52172">
    <property type="entry name" value="CheY-like"/>
    <property type="match status" value="1"/>
</dbReference>
<dbReference type="Pfam" id="PF13466">
    <property type="entry name" value="STAS_2"/>
    <property type="match status" value="1"/>
</dbReference>
<evidence type="ECO:0000313" key="3">
    <source>
        <dbReference type="EMBL" id="SEC77097.1"/>
    </source>
</evidence>
<dbReference type="Gene3D" id="1.10.10.10">
    <property type="entry name" value="Winged helix-like DNA-binding domain superfamily/Winged helix DNA-binding domain"/>
    <property type="match status" value="1"/>
</dbReference>
<gene>
    <name evidence="3" type="ORF">SAMN04490357_2859</name>
</gene>
<dbReference type="PROSITE" id="PS50921">
    <property type="entry name" value="ANTAR"/>
    <property type="match status" value="1"/>
</dbReference>
<protein>
    <submittedName>
        <fullName evidence="3">Anti-anti-sigma factor</fullName>
    </submittedName>
</protein>
<sequence>MTSAGPAAHGLLLNALAIDGRTEGRRALLAAHGELVHGAPDTVAETLAALPSGITEVELDLAGVTFMDTTGLALLDLLTEYGVRQGVRVTTCRWRGQPRRVLELIGLDTTDPLRTGPPPGSPERTVSAVARERAEQLAVLRAEIAQLRHALDSRPVIDQARGVLMAAHGCTPDTAWDILRETSQRTNTKLRHIAAAVIASAAPDGPPPPDPLRAALRAAAARHASRARV</sequence>
<dbReference type="Gene3D" id="3.30.750.24">
    <property type="entry name" value="STAS domain"/>
    <property type="match status" value="1"/>
</dbReference>
<name>A0A1H4V7Z0_9ACTN</name>
<dbReference type="Pfam" id="PF03861">
    <property type="entry name" value="ANTAR"/>
    <property type="match status" value="1"/>
</dbReference>
<feature type="domain" description="ANTAR" evidence="2">
    <location>
        <begin position="137"/>
        <end position="198"/>
    </location>
</feature>
<accession>A0A1H4V7Z0</accession>
<dbReference type="CDD" id="cd07043">
    <property type="entry name" value="STAS_anti-anti-sigma_factors"/>
    <property type="match status" value="1"/>
</dbReference>
<dbReference type="InterPro" id="IPR058548">
    <property type="entry name" value="MlaB-like_STAS"/>
</dbReference>